<protein>
    <submittedName>
        <fullName evidence="2">Uncharacterized protein</fullName>
    </submittedName>
</protein>
<dbReference type="EMBL" id="CAJGYM010000003">
    <property type="protein sequence ID" value="CAD6185765.1"/>
    <property type="molecule type" value="Genomic_DNA"/>
</dbReference>
<keyword evidence="3" id="KW-1185">Reference proteome</keyword>
<evidence type="ECO:0000256" key="1">
    <source>
        <dbReference type="SAM" id="SignalP"/>
    </source>
</evidence>
<reference evidence="2" key="1">
    <citation type="submission" date="2020-10" db="EMBL/GenBank/DDBJ databases">
        <authorList>
            <person name="Kikuchi T."/>
        </authorList>
    </citation>
    <scope>NUCLEOTIDE SEQUENCE</scope>
    <source>
        <strain evidence="2">NKZ352</strain>
    </source>
</reference>
<evidence type="ECO:0000313" key="3">
    <source>
        <dbReference type="Proteomes" id="UP000835052"/>
    </source>
</evidence>
<sequence length="101" mass="10051">MLKLAVFLALGAVVLGQNSVTFGNSNRIPCGFSCSQRAGFSTVIDGQRSSVSCSDGTQSAARCSGCCEAVALSAGLPTSAASGFVSSNGRSCACCITGCVR</sequence>
<dbReference type="PANTHER" id="PTHR37959:SF1">
    <property type="entry name" value="SECRETED PROTEIN"/>
    <property type="match status" value="1"/>
</dbReference>
<accession>A0A8S1GQ73</accession>
<organism evidence="2 3">
    <name type="scientific">Caenorhabditis auriculariae</name>
    <dbReference type="NCBI Taxonomy" id="2777116"/>
    <lineage>
        <taxon>Eukaryota</taxon>
        <taxon>Metazoa</taxon>
        <taxon>Ecdysozoa</taxon>
        <taxon>Nematoda</taxon>
        <taxon>Chromadorea</taxon>
        <taxon>Rhabditida</taxon>
        <taxon>Rhabditina</taxon>
        <taxon>Rhabditomorpha</taxon>
        <taxon>Rhabditoidea</taxon>
        <taxon>Rhabditidae</taxon>
        <taxon>Peloderinae</taxon>
        <taxon>Caenorhabditis</taxon>
    </lineage>
</organism>
<gene>
    <name evidence="2" type="ORF">CAUJ_LOCUS1684</name>
</gene>
<keyword evidence="1" id="KW-0732">Signal</keyword>
<feature type="chain" id="PRO_5035824476" evidence="1">
    <location>
        <begin position="17"/>
        <end position="101"/>
    </location>
</feature>
<comment type="caution">
    <text evidence="2">The sequence shown here is derived from an EMBL/GenBank/DDBJ whole genome shotgun (WGS) entry which is preliminary data.</text>
</comment>
<dbReference type="Proteomes" id="UP000835052">
    <property type="component" value="Unassembled WGS sequence"/>
</dbReference>
<dbReference type="PANTHER" id="PTHR37959">
    <property type="entry name" value="PROTEIN CBG15758"/>
    <property type="match status" value="1"/>
</dbReference>
<evidence type="ECO:0000313" key="2">
    <source>
        <dbReference type="EMBL" id="CAD6185765.1"/>
    </source>
</evidence>
<feature type="signal peptide" evidence="1">
    <location>
        <begin position="1"/>
        <end position="16"/>
    </location>
</feature>
<name>A0A8S1GQ73_9PELO</name>
<dbReference type="OrthoDB" id="5842990at2759"/>
<proteinExistence type="predicted"/>
<dbReference type="AlphaFoldDB" id="A0A8S1GQ73"/>